<dbReference type="Proteomes" id="UP000176850">
    <property type="component" value="Unassembled WGS sequence"/>
</dbReference>
<name>A0A1F7GJ72_9BACT</name>
<reference evidence="2 3" key="1">
    <citation type="journal article" date="2016" name="Nat. Commun.">
        <title>Thousands of microbial genomes shed light on interconnected biogeochemical processes in an aquifer system.</title>
        <authorList>
            <person name="Anantharaman K."/>
            <person name="Brown C.T."/>
            <person name="Hug L.A."/>
            <person name="Sharon I."/>
            <person name="Castelle C.J."/>
            <person name="Probst A.J."/>
            <person name="Thomas B.C."/>
            <person name="Singh A."/>
            <person name="Wilkins M.J."/>
            <person name="Karaoz U."/>
            <person name="Brodie E.L."/>
            <person name="Williams K.H."/>
            <person name="Hubbard S.S."/>
            <person name="Banfield J.F."/>
        </authorList>
    </citation>
    <scope>NUCLEOTIDE SEQUENCE [LARGE SCALE GENOMIC DNA]</scope>
</reference>
<evidence type="ECO:0000313" key="2">
    <source>
        <dbReference type="EMBL" id="OGK18983.1"/>
    </source>
</evidence>
<evidence type="ECO:0000313" key="3">
    <source>
        <dbReference type="Proteomes" id="UP000176850"/>
    </source>
</evidence>
<protein>
    <submittedName>
        <fullName evidence="2">Uncharacterized protein</fullName>
    </submittedName>
</protein>
<proteinExistence type="predicted"/>
<feature type="coiled-coil region" evidence="1">
    <location>
        <begin position="28"/>
        <end position="55"/>
    </location>
</feature>
<evidence type="ECO:0000256" key="1">
    <source>
        <dbReference type="SAM" id="Coils"/>
    </source>
</evidence>
<dbReference type="AlphaFoldDB" id="A0A1F7GJ72"/>
<accession>A0A1F7GJ72</accession>
<sequence>MSHHDNGCGNCGDSGHSHGGGMWSMDCCEDHKISKEHLEAKKKHLEDKLAWVKEELEKM</sequence>
<organism evidence="2 3">
    <name type="scientific">Candidatus Roizmanbacteria bacterium RIFCSPHIGHO2_01_FULL_39_24</name>
    <dbReference type="NCBI Taxonomy" id="1802032"/>
    <lineage>
        <taxon>Bacteria</taxon>
        <taxon>Candidatus Roizmaniibacteriota</taxon>
    </lineage>
</organism>
<comment type="caution">
    <text evidence="2">The sequence shown here is derived from an EMBL/GenBank/DDBJ whole genome shotgun (WGS) entry which is preliminary data.</text>
</comment>
<dbReference type="EMBL" id="MFZH01000020">
    <property type="protein sequence ID" value="OGK18983.1"/>
    <property type="molecule type" value="Genomic_DNA"/>
</dbReference>
<keyword evidence="1" id="KW-0175">Coiled coil</keyword>
<gene>
    <name evidence="2" type="ORF">A2799_04150</name>
</gene>